<name>A0A9X1V5R1_9BACL</name>
<dbReference type="GO" id="GO:0045892">
    <property type="term" value="P:negative regulation of DNA-templated transcription"/>
    <property type="evidence" value="ECO:0007669"/>
    <property type="project" value="UniProtKB-ARBA"/>
</dbReference>
<dbReference type="CDD" id="cd10155">
    <property type="entry name" value="BsYrkD-like_DUF156"/>
    <property type="match status" value="1"/>
</dbReference>
<proteinExistence type="predicted"/>
<evidence type="ECO:0000313" key="1">
    <source>
        <dbReference type="EMBL" id="MCI0181814.1"/>
    </source>
</evidence>
<keyword evidence="2" id="KW-1185">Reference proteome</keyword>
<reference evidence="1" key="1">
    <citation type="submission" date="2022-03" db="EMBL/GenBank/DDBJ databases">
        <title>Draft Genome Sequence of Firmicute Strain S0AB, a Heterotrophic Iron/Sulfur-Oxidizing Extreme Acidophile.</title>
        <authorList>
            <person name="Vergara E."/>
            <person name="Pakostova E."/>
            <person name="Johnson D.B."/>
            <person name="Holmes D.S."/>
        </authorList>
    </citation>
    <scope>NUCLEOTIDE SEQUENCE</scope>
    <source>
        <strain evidence="1">S0AB</strain>
    </source>
</reference>
<gene>
    <name evidence="1" type="primary">ricR</name>
    <name evidence="1" type="ORF">MM817_00059</name>
</gene>
<dbReference type="GO" id="GO:0046872">
    <property type="term" value="F:metal ion binding"/>
    <property type="evidence" value="ECO:0007669"/>
    <property type="project" value="InterPro"/>
</dbReference>
<dbReference type="EMBL" id="JALBUF010000001">
    <property type="protein sequence ID" value="MCI0181814.1"/>
    <property type="molecule type" value="Genomic_DNA"/>
</dbReference>
<dbReference type="InterPro" id="IPR003735">
    <property type="entry name" value="Metal_Tscrpt_repr"/>
</dbReference>
<evidence type="ECO:0000313" key="2">
    <source>
        <dbReference type="Proteomes" id="UP001139263"/>
    </source>
</evidence>
<dbReference type="PANTHER" id="PTHR33677">
    <property type="entry name" value="TRANSCRIPTIONAL REPRESSOR FRMR-RELATED"/>
    <property type="match status" value="1"/>
</dbReference>
<dbReference type="GO" id="GO:0003677">
    <property type="term" value="F:DNA binding"/>
    <property type="evidence" value="ECO:0007669"/>
    <property type="project" value="InterPro"/>
</dbReference>
<accession>A0A9X1V5R1</accession>
<protein>
    <submittedName>
        <fullName evidence="1">Copper-sensing transcriptional repressor RicR</fullName>
    </submittedName>
</protein>
<dbReference type="Pfam" id="PF02583">
    <property type="entry name" value="Trns_repr_metal"/>
    <property type="match status" value="1"/>
</dbReference>
<dbReference type="PANTHER" id="PTHR33677:SF5">
    <property type="entry name" value="TRANSCRIPTIONAL REPRESSOR FRMR"/>
    <property type="match status" value="1"/>
</dbReference>
<dbReference type="Gene3D" id="1.20.58.1000">
    <property type="entry name" value="Metal-sensitive repressor, helix protomer"/>
    <property type="match status" value="1"/>
</dbReference>
<dbReference type="InterPro" id="IPR038390">
    <property type="entry name" value="Metal_Tscrpt_repr_sf"/>
</dbReference>
<dbReference type="AlphaFoldDB" id="A0A9X1V5R1"/>
<organism evidence="1 2">
    <name type="scientific">Sulfoacidibacillus ferrooxidans</name>
    <dbReference type="NCBI Taxonomy" id="2005001"/>
    <lineage>
        <taxon>Bacteria</taxon>
        <taxon>Bacillati</taxon>
        <taxon>Bacillota</taxon>
        <taxon>Bacilli</taxon>
        <taxon>Bacillales</taxon>
        <taxon>Alicyclobacillaceae</taxon>
        <taxon>Sulfoacidibacillus</taxon>
    </lineage>
</organism>
<sequence length="96" mass="11093">MDDMQRFNEEMEYPADIKNRLRRIEGQVRGVLGMMESERGCQDVITQLTAVRTAVDRVLMYIVGANMERCIRQEMDEGAPADEVIRLAIEALMRSR</sequence>
<comment type="caution">
    <text evidence="1">The sequence shown here is derived from an EMBL/GenBank/DDBJ whole genome shotgun (WGS) entry which is preliminary data.</text>
</comment>
<dbReference type="Proteomes" id="UP001139263">
    <property type="component" value="Unassembled WGS sequence"/>
</dbReference>